<proteinExistence type="predicted"/>
<evidence type="ECO:0000313" key="2">
    <source>
        <dbReference type="Proteomes" id="UP000195221"/>
    </source>
</evidence>
<gene>
    <name evidence="1" type="ORF">PAMC26577_15235</name>
</gene>
<evidence type="ECO:0000313" key="1">
    <source>
        <dbReference type="EMBL" id="OTP74650.1"/>
    </source>
</evidence>
<organism evidence="1 2">
    <name type="scientific">Caballeronia sordidicola</name>
    <name type="common">Burkholderia sordidicola</name>
    <dbReference type="NCBI Taxonomy" id="196367"/>
    <lineage>
        <taxon>Bacteria</taxon>
        <taxon>Pseudomonadati</taxon>
        <taxon>Pseudomonadota</taxon>
        <taxon>Betaproteobacteria</taxon>
        <taxon>Burkholderiales</taxon>
        <taxon>Burkholderiaceae</taxon>
        <taxon>Caballeronia</taxon>
    </lineage>
</organism>
<reference evidence="1 2" key="1">
    <citation type="submission" date="2017-03" db="EMBL/GenBank/DDBJ databases">
        <title>Genome analysis of strain PAMC 26577.</title>
        <authorList>
            <person name="Oh H.-M."/>
            <person name="Yang J.-A."/>
        </authorList>
    </citation>
    <scope>NUCLEOTIDE SEQUENCE [LARGE SCALE GENOMIC DNA]</scope>
    <source>
        <strain evidence="1 2">PAMC 26577</strain>
    </source>
</reference>
<dbReference type="Proteomes" id="UP000195221">
    <property type="component" value="Unassembled WGS sequence"/>
</dbReference>
<accession>A0A242MTJ4</accession>
<comment type="caution">
    <text evidence="1">The sequence shown here is derived from an EMBL/GenBank/DDBJ whole genome shotgun (WGS) entry which is preliminary data.</text>
</comment>
<name>A0A242MTJ4_CABSO</name>
<dbReference type="EMBL" id="NBTZ01000060">
    <property type="protein sequence ID" value="OTP74650.1"/>
    <property type="molecule type" value="Genomic_DNA"/>
</dbReference>
<sequence length="117" mass="13305">MFEVTYLAVKTGKPVSPASPEQWEPGYFDRADRMDYSTTEAINAGEFMYRAPHLDIGWVRHERAFRRVGIGRSATFPMCSRASRSSMKANAIYHLTGERKQSTPFDMAIKRAGPKTR</sequence>
<dbReference type="AlphaFoldDB" id="A0A242MTJ4"/>
<protein>
    <submittedName>
        <fullName evidence="1">Isoquinoline 1-oxidoreductase beta subunit</fullName>
    </submittedName>
</protein>